<comment type="subunit">
    <text evidence="6">Probably a homodimer.</text>
</comment>
<name>A5GA38_GEOUR</name>
<dbReference type="KEGG" id="gur:Gura_1367"/>
<dbReference type="Pfam" id="PF19293">
    <property type="entry name" value="CdaA_N"/>
    <property type="match status" value="1"/>
</dbReference>
<evidence type="ECO:0000256" key="4">
    <source>
        <dbReference type="ARBA" id="ARBA00022741"/>
    </source>
</evidence>
<feature type="transmembrane region" description="Helical" evidence="6">
    <location>
        <begin position="31"/>
        <end position="48"/>
    </location>
</feature>
<protein>
    <recommendedName>
        <fullName evidence="6">Diadenylate cyclase</fullName>
        <shortName evidence="6">DAC</shortName>
        <ecNumber evidence="6">2.7.7.85</ecNumber>
    </recommendedName>
    <alternativeName>
        <fullName evidence="6">Cyclic-di-AMP synthase</fullName>
        <shortName evidence="6">c-di-AMP synthase</shortName>
    </alternativeName>
</protein>
<evidence type="ECO:0000256" key="3">
    <source>
        <dbReference type="ARBA" id="ARBA00022695"/>
    </source>
</evidence>
<dbReference type="SUPFAM" id="SSF143597">
    <property type="entry name" value="YojJ-like"/>
    <property type="match status" value="1"/>
</dbReference>
<dbReference type="Gene3D" id="2.170.120.40">
    <property type="entry name" value="YbbR-like domain"/>
    <property type="match status" value="1"/>
</dbReference>
<keyword evidence="2 6" id="KW-0808">Transferase</keyword>
<dbReference type="Proteomes" id="UP000006695">
    <property type="component" value="Chromosome"/>
</dbReference>
<dbReference type="InterPro" id="IPR045585">
    <property type="entry name" value="CdaA_N"/>
</dbReference>
<sequence length="470" mass="52209">MFPYFRPQDIADILIMSFLVYQLYSWFKNTRALQVVIGLGFLGLLYVITKNLGLFMTSWILQELGTVLFILLIVIFQAEIRQALYRFSLLRNLFGRQGSASQLDLMDFSSTIFTLAQEKTGALIVFQRKEALDDYLLHGVQLDSLPSSQLLMSIFNDGTPLHDGAVLIRDGRVALASCHLPLSTSSDIPQYYGTRHRAGLGISERSDAAVVIVSEERGDVSLALAGELHKIKSPEQLHEWLHSLLAPPSQEASKISIKSRLFSNLWPKLATLMLVLVCWMLITARQGGILTVTAPIKFHNLPDNLALTKSSPEEVEVQLKVFSNLVPSPKQMDIVADLDLSKVKEGVNNLAIRNDDFKLPPGVVIAGLNRSVAKVIIDKKVRKQLVVKVKTVGRLPGGLRLRSLKADPSTVMVEGAAHILDQLELLQTEDVDLSTVRQSTVVERRVLSPAPQVRVLWDEPVKVRLVTAGR</sequence>
<dbReference type="GO" id="GO:0106408">
    <property type="term" value="F:diadenylate cyclase activity"/>
    <property type="evidence" value="ECO:0007669"/>
    <property type="project" value="UniProtKB-EC"/>
</dbReference>
<dbReference type="InterPro" id="IPR003390">
    <property type="entry name" value="DNA_integrity_scan_DisA_N"/>
</dbReference>
<dbReference type="GO" id="GO:0005524">
    <property type="term" value="F:ATP binding"/>
    <property type="evidence" value="ECO:0007669"/>
    <property type="project" value="UniProtKB-UniRule"/>
</dbReference>
<dbReference type="EMBL" id="CP000698">
    <property type="protein sequence ID" value="ABQ25568.1"/>
    <property type="molecule type" value="Genomic_DNA"/>
</dbReference>
<reference evidence="8 9" key="1">
    <citation type="submission" date="2007-05" db="EMBL/GenBank/DDBJ databases">
        <title>Complete sequence of Geobacter uraniireducens Rf4.</title>
        <authorList>
            <consortium name="US DOE Joint Genome Institute"/>
            <person name="Copeland A."/>
            <person name="Lucas S."/>
            <person name="Lapidus A."/>
            <person name="Barry K."/>
            <person name="Detter J.C."/>
            <person name="Glavina del Rio T."/>
            <person name="Hammon N."/>
            <person name="Israni S."/>
            <person name="Dalin E."/>
            <person name="Tice H."/>
            <person name="Pitluck S."/>
            <person name="Chertkov O."/>
            <person name="Brettin T."/>
            <person name="Bruce D."/>
            <person name="Han C."/>
            <person name="Schmutz J."/>
            <person name="Larimer F."/>
            <person name="Land M."/>
            <person name="Hauser L."/>
            <person name="Kyrpides N."/>
            <person name="Mikhailova N."/>
            <person name="Shelobolina E."/>
            <person name="Aklujkar M."/>
            <person name="Lovley D."/>
            <person name="Richardson P."/>
        </authorList>
    </citation>
    <scope>NUCLEOTIDE SEQUENCE [LARGE SCALE GENOMIC DNA]</scope>
    <source>
        <strain evidence="8 9">Rf4</strain>
    </source>
</reference>
<keyword evidence="6" id="KW-1003">Cell membrane</keyword>
<dbReference type="Gene3D" id="3.40.1700.10">
    <property type="entry name" value="DNA integrity scanning protein, DisA, N-terminal domain"/>
    <property type="match status" value="1"/>
</dbReference>
<evidence type="ECO:0000256" key="5">
    <source>
        <dbReference type="ARBA" id="ARBA00022840"/>
    </source>
</evidence>
<feature type="transmembrane region" description="Helical" evidence="6">
    <location>
        <begin position="6"/>
        <end position="24"/>
    </location>
</feature>
<keyword evidence="3 6" id="KW-0548">Nucleotidyltransferase</keyword>
<dbReference type="Pfam" id="PF07949">
    <property type="entry name" value="YbbR"/>
    <property type="match status" value="2"/>
</dbReference>
<dbReference type="RefSeq" id="WP_011938285.1">
    <property type="nucleotide sequence ID" value="NC_009483.1"/>
</dbReference>
<comment type="function">
    <text evidence="6">Catalyzes the condensation of 2 ATP molecules into cyclic di-AMP (c-di-AMP), a second messenger used to regulate differing processes in different bacteria.</text>
</comment>
<comment type="caution">
    <text evidence="6">Lacks conserved residue(s) required for the propagation of feature annotation.</text>
</comment>
<evidence type="ECO:0000313" key="8">
    <source>
        <dbReference type="EMBL" id="ABQ25568.1"/>
    </source>
</evidence>
<proteinExistence type="inferred from homology"/>
<dbReference type="InterPro" id="IPR012505">
    <property type="entry name" value="YbbR"/>
</dbReference>
<evidence type="ECO:0000256" key="6">
    <source>
        <dbReference type="HAMAP-Rule" id="MF_01499"/>
    </source>
</evidence>
<dbReference type="HAMAP" id="MF_01499">
    <property type="entry name" value="DacA"/>
    <property type="match status" value="1"/>
</dbReference>
<dbReference type="InterPro" id="IPR050338">
    <property type="entry name" value="DisA"/>
</dbReference>
<evidence type="ECO:0000259" key="7">
    <source>
        <dbReference type="PROSITE" id="PS51794"/>
    </source>
</evidence>
<dbReference type="PANTHER" id="PTHR34185:SF1">
    <property type="entry name" value="DIADENYLATE CYCLASE"/>
    <property type="match status" value="1"/>
</dbReference>
<evidence type="ECO:0000256" key="1">
    <source>
        <dbReference type="ARBA" id="ARBA00000877"/>
    </source>
</evidence>
<dbReference type="STRING" id="351605.Gura_1367"/>
<dbReference type="OrthoDB" id="9807385at2"/>
<keyword evidence="5 6" id="KW-0067">ATP-binding</keyword>
<dbReference type="NCBIfam" id="TIGR00159">
    <property type="entry name" value="diadenylate cyclase CdaA"/>
    <property type="match status" value="1"/>
</dbReference>
<dbReference type="GO" id="GO:0006171">
    <property type="term" value="P:cAMP biosynthetic process"/>
    <property type="evidence" value="ECO:0007669"/>
    <property type="project" value="InterPro"/>
</dbReference>
<comment type="catalytic activity">
    <reaction evidence="1 6">
        <text>2 ATP = 3',3'-c-di-AMP + 2 diphosphate</text>
        <dbReference type="Rhea" id="RHEA:35655"/>
        <dbReference type="ChEBI" id="CHEBI:30616"/>
        <dbReference type="ChEBI" id="CHEBI:33019"/>
        <dbReference type="ChEBI" id="CHEBI:71500"/>
        <dbReference type="EC" id="2.7.7.85"/>
    </reaction>
</comment>
<dbReference type="PANTHER" id="PTHR34185">
    <property type="entry name" value="DIADENYLATE CYCLASE"/>
    <property type="match status" value="1"/>
</dbReference>
<keyword evidence="6" id="KW-1133">Transmembrane helix</keyword>
<keyword evidence="9" id="KW-1185">Reference proteome</keyword>
<dbReference type="HOGENOM" id="CLU_028956_0_0_7"/>
<dbReference type="PROSITE" id="PS51794">
    <property type="entry name" value="DAC"/>
    <property type="match status" value="1"/>
</dbReference>
<evidence type="ECO:0000256" key="2">
    <source>
        <dbReference type="ARBA" id="ARBA00022679"/>
    </source>
</evidence>
<keyword evidence="6" id="KW-0472">Membrane</keyword>
<dbReference type="InterPro" id="IPR036888">
    <property type="entry name" value="DNA_integrity_DisA_N_sf"/>
</dbReference>
<keyword evidence="4 6" id="KW-0547">Nucleotide-binding</keyword>
<organism evidence="8 9">
    <name type="scientific">Geotalea uraniireducens (strain Rf4)</name>
    <name type="common">Geobacter uraniireducens</name>
    <dbReference type="NCBI Taxonomy" id="351605"/>
    <lineage>
        <taxon>Bacteria</taxon>
        <taxon>Pseudomonadati</taxon>
        <taxon>Thermodesulfobacteriota</taxon>
        <taxon>Desulfuromonadia</taxon>
        <taxon>Geobacterales</taxon>
        <taxon>Geobacteraceae</taxon>
        <taxon>Geotalea</taxon>
    </lineage>
</organism>
<dbReference type="Pfam" id="PF02457">
    <property type="entry name" value="DAC"/>
    <property type="match status" value="1"/>
</dbReference>
<dbReference type="InterPro" id="IPR034701">
    <property type="entry name" value="CdaA"/>
</dbReference>
<gene>
    <name evidence="6" type="primary">dacA</name>
    <name evidence="8" type="ordered locus">Gura_1367</name>
</gene>
<dbReference type="GO" id="GO:0004016">
    <property type="term" value="F:adenylate cyclase activity"/>
    <property type="evidence" value="ECO:0007669"/>
    <property type="project" value="UniProtKB-UniRule"/>
</dbReference>
<evidence type="ECO:0000313" key="9">
    <source>
        <dbReference type="Proteomes" id="UP000006695"/>
    </source>
</evidence>
<dbReference type="Gene3D" id="2.170.120.30">
    <property type="match status" value="1"/>
</dbReference>
<keyword evidence="6" id="KW-0812">Transmembrane</keyword>
<comment type="similarity">
    <text evidence="6">Belongs to the adenylate cyclase family. DacA/CdaA subfamily.</text>
</comment>
<feature type="transmembrane region" description="Helical" evidence="6">
    <location>
        <begin position="54"/>
        <end position="76"/>
    </location>
</feature>
<feature type="transmembrane region" description="Helical" evidence="6">
    <location>
        <begin position="265"/>
        <end position="282"/>
    </location>
</feature>
<dbReference type="AlphaFoldDB" id="A5GA38"/>
<feature type="domain" description="DAC" evidence="7">
    <location>
        <begin position="77"/>
        <end position="234"/>
    </location>
</feature>
<accession>A5GA38</accession>
<keyword evidence="6" id="KW-0997">Cell inner membrane</keyword>
<dbReference type="EC" id="2.7.7.85" evidence="6"/>